<dbReference type="Pfam" id="PF21722">
    <property type="entry name" value="Gly_rich_2"/>
    <property type="match status" value="1"/>
</dbReference>
<organism evidence="2 3">
    <name type="scientific">Neoroseomonas eburnea</name>
    <dbReference type="NCBI Taxonomy" id="1346889"/>
    <lineage>
        <taxon>Bacteria</taxon>
        <taxon>Pseudomonadati</taxon>
        <taxon>Pseudomonadota</taxon>
        <taxon>Alphaproteobacteria</taxon>
        <taxon>Acetobacterales</taxon>
        <taxon>Acetobacteraceae</taxon>
        <taxon>Neoroseomonas</taxon>
    </lineage>
</organism>
<keyword evidence="3" id="KW-1185">Reference proteome</keyword>
<dbReference type="EMBL" id="JAAEDL010000015">
    <property type="protein sequence ID" value="MBR0681900.1"/>
    <property type="molecule type" value="Genomic_DNA"/>
</dbReference>
<dbReference type="RefSeq" id="WP_211847434.1">
    <property type="nucleotide sequence ID" value="NZ_JAAEDL010000015.1"/>
</dbReference>
<reference evidence="2" key="1">
    <citation type="submission" date="2020-01" db="EMBL/GenBank/DDBJ databases">
        <authorList>
            <person name="Rat A."/>
        </authorList>
    </citation>
    <scope>NUCLEOTIDE SEQUENCE</scope>
    <source>
        <strain evidence="2">LMG 31228</strain>
    </source>
</reference>
<evidence type="ECO:0000313" key="3">
    <source>
        <dbReference type="Proteomes" id="UP001138709"/>
    </source>
</evidence>
<gene>
    <name evidence="2" type="ORF">GXW74_15505</name>
</gene>
<proteinExistence type="predicted"/>
<reference evidence="2" key="2">
    <citation type="journal article" date="2021" name="Syst. Appl. Microbiol.">
        <title>Roseomonas hellenica sp. nov., isolated from roots of wild-growing Alkanna tinctoria.</title>
        <authorList>
            <person name="Rat A."/>
            <person name="Naranjo H.D."/>
            <person name="Lebbe L."/>
            <person name="Cnockaert M."/>
            <person name="Krigas N."/>
            <person name="Grigoriadou K."/>
            <person name="Maloupa E."/>
            <person name="Willems A."/>
        </authorList>
    </citation>
    <scope>NUCLEOTIDE SEQUENCE</scope>
    <source>
        <strain evidence="2">LMG 31228</strain>
    </source>
</reference>
<dbReference type="InterPro" id="IPR049304">
    <property type="entry name" value="Gly_rich_dom"/>
</dbReference>
<protein>
    <recommendedName>
        <fullName evidence="1">Glycine-rich domain-containing protein</fullName>
    </recommendedName>
</protein>
<comment type="caution">
    <text evidence="2">The sequence shown here is derived from an EMBL/GenBank/DDBJ whole genome shotgun (WGS) entry which is preliminary data.</text>
</comment>
<evidence type="ECO:0000313" key="2">
    <source>
        <dbReference type="EMBL" id="MBR0681900.1"/>
    </source>
</evidence>
<dbReference type="AlphaFoldDB" id="A0A9X9XDW4"/>
<evidence type="ECO:0000259" key="1">
    <source>
        <dbReference type="Pfam" id="PF21722"/>
    </source>
</evidence>
<feature type="domain" description="Glycine-rich" evidence="1">
    <location>
        <begin position="83"/>
        <end position="255"/>
    </location>
</feature>
<dbReference type="Proteomes" id="UP001138709">
    <property type="component" value="Unassembled WGS sequence"/>
</dbReference>
<accession>A0A9X9XDW4</accession>
<name>A0A9X9XDW4_9PROT</name>
<sequence length="261" mass="24918">MDRINGANTVDIGSGRRGWRMRNLLAGIAGTEFTAGYQNASQEELIGLIEAAGLTPDENDWGQVLQAIMLLTAPRMQVFLASGSFTVPAHVTRLKVRAWGAGGSGGGSSDLGWPGGGGGAGGYGEVVLGVTPGQVIPVVVGHGTAGANGGATTFGTLVCNGGGKGGEGSAGLVGAGGAGGSVAGADLAITGSYASSGIVYGATGVVEGGSGASGFGTSITRAVGSNSVGFNGNAGQFPGGGASGCTNSTAPGGNGLAVVEW</sequence>